<protein>
    <submittedName>
        <fullName evidence="2">Uncharacterized protein</fullName>
    </submittedName>
</protein>
<reference evidence="2 3" key="1">
    <citation type="submission" date="2024-06" db="EMBL/GenBank/DDBJ databases">
        <title>The Natural Products Discovery Center: Release of the First 8490 Sequenced Strains for Exploring Actinobacteria Biosynthetic Diversity.</title>
        <authorList>
            <person name="Kalkreuter E."/>
            <person name="Kautsar S.A."/>
            <person name="Yang D."/>
            <person name="Bader C.D."/>
            <person name="Teijaro C.N."/>
            <person name="Fluegel L."/>
            <person name="Davis C.M."/>
            <person name="Simpson J.R."/>
            <person name="Lauterbach L."/>
            <person name="Steele A.D."/>
            <person name="Gui C."/>
            <person name="Meng S."/>
            <person name="Li G."/>
            <person name="Viehrig K."/>
            <person name="Ye F."/>
            <person name="Su P."/>
            <person name="Kiefer A.F."/>
            <person name="Nichols A."/>
            <person name="Cepeda A.J."/>
            <person name="Yan W."/>
            <person name="Fan B."/>
            <person name="Jiang Y."/>
            <person name="Adhikari A."/>
            <person name="Zheng C.-J."/>
            <person name="Schuster L."/>
            <person name="Cowan T.M."/>
            <person name="Smanski M.J."/>
            <person name="Chevrette M.G."/>
            <person name="De Carvalho L.P.S."/>
            <person name="Shen B."/>
        </authorList>
    </citation>
    <scope>NUCLEOTIDE SEQUENCE [LARGE SCALE GENOMIC DNA]</scope>
    <source>
        <strain evidence="2 3">NPDC006434</strain>
    </source>
</reference>
<evidence type="ECO:0000313" key="2">
    <source>
        <dbReference type="EMBL" id="MET9851322.1"/>
    </source>
</evidence>
<gene>
    <name evidence="2" type="ORF">ABZZ21_43770</name>
</gene>
<organism evidence="2 3">
    <name type="scientific">Streptomyces ossamyceticus</name>
    <dbReference type="NCBI Taxonomy" id="249581"/>
    <lineage>
        <taxon>Bacteria</taxon>
        <taxon>Bacillati</taxon>
        <taxon>Actinomycetota</taxon>
        <taxon>Actinomycetes</taxon>
        <taxon>Kitasatosporales</taxon>
        <taxon>Streptomycetaceae</taxon>
        <taxon>Streptomyces</taxon>
    </lineage>
</organism>
<dbReference type="Proteomes" id="UP001550210">
    <property type="component" value="Unassembled WGS sequence"/>
</dbReference>
<sequence>MRKTPNARSLAGAQQELERTAQASRGQAAPALLAPDGGPPLQPVGTPGGCVRADRTVSARAGRAACRPAKPIRAGAAVTGEVQWSGNPKPVNSPWGGL</sequence>
<proteinExistence type="predicted"/>
<dbReference type="RefSeq" id="WP_355405160.1">
    <property type="nucleotide sequence ID" value="NZ_JBEXPZ010000121.1"/>
</dbReference>
<feature type="region of interest" description="Disordered" evidence="1">
    <location>
        <begin position="1"/>
        <end position="49"/>
    </location>
</feature>
<keyword evidence="3" id="KW-1185">Reference proteome</keyword>
<evidence type="ECO:0000313" key="3">
    <source>
        <dbReference type="Proteomes" id="UP001550210"/>
    </source>
</evidence>
<name>A0ABV2VBX3_9ACTN</name>
<feature type="compositionally biased region" description="Low complexity" evidence="1">
    <location>
        <begin position="26"/>
        <end position="36"/>
    </location>
</feature>
<dbReference type="EMBL" id="JBEXPZ010000121">
    <property type="protein sequence ID" value="MET9851322.1"/>
    <property type="molecule type" value="Genomic_DNA"/>
</dbReference>
<accession>A0ABV2VBX3</accession>
<comment type="caution">
    <text evidence="2">The sequence shown here is derived from an EMBL/GenBank/DDBJ whole genome shotgun (WGS) entry which is preliminary data.</text>
</comment>
<feature type="non-terminal residue" evidence="2">
    <location>
        <position position="98"/>
    </location>
</feature>
<evidence type="ECO:0000256" key="1">
    <source>
        <dbReference type="SAM" id="MobiDB-lite"/>
    </source>
</evidence>